<organism evidence="1 2">
    <name type="scientific">Planctomicrobium piriforme</name>
    <dbReference type="NCBI Taxonomy" id="1576369"/>
    <lineage>
        <taxon>Bacteria</taxon>
        <taxon>Pseudomonadati</taxon>
        <taxon>Planctomycetota</taxon>
        <taxon>Planctomycetia</taxon>
        <taxon>Planctomycetales</taxon>
        <taxon>Planctomycetaceae</taxon>
        <taxon>Planctomicrobium</taxon>
    </lineage>
</organism>
<name>A0A1I3HNC0_9PLAN</name>
<evidence type="ECO:0000313" key="2">
    <source>
        <dbReference type="Proteomes" id="UP000199518"/>
    </source>
</evidence>
<dbReference type="SUPFAM" id="SSF101116">
    <property type="entry name" value="Flagellar export chaperone FliS"/>
    <property type="match status" value="1"/>
</dbReference>
<sequence length="152" mass="16872">MIGLNLLRAKARDMHPHLAYRRSAQSAWTRIDMLLAIYNAAIESMDSGIDLLNRHDSQAYPSAQLRTSQLLLLLLDGIDPDSAEVSARIRDLCIFCFSQISTPSIENWTNAREVLATLRDGFEAIRAEGVRLEAEGVIPQLSMSASHTVLHA</sequence>
<dbReference type="AlphaFoldDB" id="A0A1I3HNC0"/>
<keyword evidence="2" id="KW-1185">Reference proteome</keyword>
<dbReference type="InterPro" id="IPR036584">
    <property type="entry name" value="FliS_sf"/>
</dbReference>
<accession>A0A1I3HNC0</accession>
<dbReference type="EMBL" id="FOQD01000008">
    <property type="protein sequence ID" value="SFI37268.1"/>
    <property type="molecule type" value="Genomic_DNA"/>
</dbReference>
<dbReference type="Gene3D" id="1.20.120.340">
    <property type="entry name" value="Flagellar protein FliS"/>
    <property type="match status" value="1"/>
</dbReference>
<proteinExistence type="predicted"/>
<protein>
    <submittedName>
        <fullName evidence="1">Protein FliS</fullName>
    </submittedName>
</protein>
<dbReference type="OrthoDB" id="284491at2"/>
<gene>
    <name evidence="1" type="ORF">SAMN05421753_108134</name>
</gene>
<reference evidence="2" key="1">
    <citation type="submission" date="2016-10" db="EMBL/GenBank/DDBJ databases">
        <authorList>
            <person name="Varghese N."/>
            <person name="Submissions S."/>
        </authorList>
    </citation>
    <scope>NUCLEOTIDE SEQUENCE [LARGE SCALE GENOMIC DNA]</scope>
    <source>
        <strain evidence="2">DSM 26348</strain>
    </source>
</reference>
<dbReference type="GO" id="GO:0044780">
    <property type="term" value="P:bacterial-type flagellum assembly"/>
    <property type="evidence" value="ECO:0007669"/>
    <property type="project" value="InterPro"/>
</dbReference>
<evidence type="ECO:0000313" key="1">
    <source>
        <dbReference type="EMBL" id="SFI37268.1"/>
    </source>
</evidence>
<dbReference type="Proteomes" id="UP000199518">
    <property type="component" value="Unassembled WGS sequence"/>
</dbReference>